<protein>
    <recommendedName>
        <fullName evidence="2">XRCC4 coiled-coil domain-containing protein</fullName>
    </recommendedName>
</protein>
<evidence type="ECO:0000313" key="3">
    <source>
        <dbReference type="EMBL" id="KAK5528037.1"/>
    </source>
</evidence>
<dbReference type="InterPro" id="IPR014751">
    <property type="entry name" value="XRCC4-like_C"/>
</dbReference>
<accession>A0AAV9PRN3</accession>
<feature type="compositionally biased region" description="Acidic residues" evidence="1">
    <location>
        <begin position="248"/>
        <end position="263"/>
    </location>
</feature>
<dbReference type="AlphaFoldDB" id="A0AAV9PRN3"/>
<organism evidence="3 4">
    <name type="scientific">Vermiconidia calcicola</name>
    <dbReference type="NCBI Taxonomy" id="1690605"/>
    <lineage>
        <taxon>Eukaryota</taxon>
        <taxon>Fungi</taxon>
        <taxon>Dikarya</taxon>
        <taxon>Ascomycota</taxon>
        <taxon>Pezizomycotina</taxon>
        <taxon>Dothideomycetes</taxon>
        <taxon>Dothideomycetidae</taxon>
        <taxon>Mycosphaerellales</taxon>
        <taxon>Extremaceae</taxon>
        <taxon>Vermiconidia</taxon>
    </lineage>
</organism>
<dbReference type="Gene3D" id="1.20.5.370">
    <property type="match status" value="1"/>
</dbReference>
<dbReference type="PANTHER" id="PTHR42067">
    <property type="entry name" value="YALI0C15378P"/>
    <property type="match status" value="1"/>
</dbReference>
<evidence type="ECO:0000256" key="1">
    <source>
        <dbReference type="SAM" id="MobiDB-lite"/>
    </source>
</evidence>
<feature type="compositionally biased region" description="Basic and acidic residues" evidence="1">
    <location>
        <begin position="323"/>
        <end position="346"/>
    </location>
</feature>
<dbReference type="EMBL" id="JAXLQG010000029">
    <property type="protein sequence ID" value="KAK5528037.1"/>
    <property type="molecule type" value="Genomic_DNA"/>
</dbReference>
<evidence type="ECO:0000313" key="4">
    <source>
        <dbReference type="Proteomes" id="UP001345827"/>
    </source>
</evidence>
<feature type="domain" description="XRCC4 coiled-coil" evidence="2">
    <location>
        <begin position="149"/>
        <end position="209"/>
    </location>
</feature>
<dbReference type="Proteomes" id="UP001345827">
    <property type="component" value="Unassembled WGS sequence"/>
</dbReference>
<proteinExistence type="predicted"/>
<evidence type="ECO:0000259" key="2">
    <source>
        <dbReference type="Pfam" id="PF21924"/>
    </source>
</evidence>
<reference evidence="3 4" key="1">
    <citation type="submission" date="2023-06" db="EMBL/GenBank/DDBJ databases">
        <title>Black Yeasts Isolated from many extreme environments.</title>
        <authorList>
            <person name="Coleine C."/>
            <person name="Stajich J.E."/>
            <person name="Selbmann L."/>
        </authorList>
    </citation>
    <scope>NUCLEOTIDE SEQUENCE [LARGE SCALE GENOMIC DNA]</scope>
    <source>
        <strain evidence="3 4">CCFEE 5887</strain>
    </source>
</reference>
<comment type="caution">
    <text evidence="3">The sequence shown here is derived from an EMBL/GenBank/DDBJ whole genome shotgun (WGS) entry which is preliminary data.</text>
</comment>
<gene>
    <name evidence="3" type="ORF">LTR25_010703</name>
</gene>
<dbReference type="InterPro" id="IPR053962">
    <property type="entry name" value="XRCC4_CC"/>
</dbReference>
<feature type="compositionally biased region" description="Acidic residues" evidence="1">
    <location>
        <begin position="355"/>
        <end position="369"/>
    </location>
</feature>
<feature type="compositionally biased region" description="Acidic residues" evidence="1">
    <location>
        <begin position="285"/>
        <end position="297"/>
    </location>
</feature>
<name>A0AAV9PRN3_9PEZI</name>
<sequence length="369" mass="40820">MATWVVRLTKADKDKSPILIRVSQKEGGHDLDLDLLATDGDAAYTGKIRQRSLKKQRARNYDGSDDDWNAIVCHIFGTGTGPKINSAQKENLDVECSVSGKDPRSTLTISLRNKVEDITQQLGSIELPQTEDTDDIDLFGWAIQAIDRRDELEENTKTLQETAKAKNDIVTNLHKQIDELVNAKAEHEQQMLAKFTALLNEKKLKIRNLQRVLSTAQADPKKLKKLQSAMGREAPSNGRRGTKRQAQEQDEGSDESEGFESMDVDAVVNNPEEPVSPESGRSTPEPEDTDDEDEDLDAPSTTVSRPRTRGTDSRKKAATPLPPRRELPFQRKSGGKKDGAAEEPKKAHTPPTAADDGDDETASEDDDEL</sequence>
<dbReference type="Pfam" id="PF21924">
    <property type="entry name" value="XRCC4_CC"/>
    <property type="match status" value="1"/>
</dbReference>
<feature type="region of interest" description="Disordered" evidence="1">
    <location>
        <begin position="216"/>
        <end position="369"/>
    </location>
</feature>
<dbReference type="SUPFAM" id="SSF58022">
    <property type="entry name" value="XRCC4, C-terminal oligomerization domain"/>
    <property type="match status" value="1"/>
</dbReference>
<dbReference type="PANTHER" id="PTHR42067:SF1">
    <property type="entry name" value="MITOTIC APPARATUS PROTEIN P62"/>
    <property type="match status" value="1"/>
</dbReference>
<keyword evidence="4" id="KW-1185">Reference proteome</keyword>